<comment type="subcellular location">
    <subcellularLocation>
        <location evidence="3">Cytoplasm</location>
    </subcellularLocation>
    <subcellularLocation>
        <location evidence="2">Nucleus</location>
    </subcellularLocation>
</comment>
<organism evidence="14 15">
    <name type="scientific">Zophobas morio</name>
    <dbReference type="NCBI Taxonomy" id="2755281"/>
    <lineage>
        <taxon>Eukaryota</taxon>
        <taxon>Metazoa</taxon>
        <taxon>Ecdysozoa</taxon>
        <taxon>Arthropoda</taxon>
        <taxon>Hexapoda</taxon>
        <taxon>Insecta</taxon>
        <taxon>Pterygota</taxon>
        <taxon>Neoptera</taxon>
        <taxon>Endopterygota</taxon>
        <taxon>Coleoptera</taxon>
        <taxon>Polyphaga</taxon>
        <taxon>Cucujiformia</taxon>
        <taxon>Tenebrionidae</taxon>
        <taxon>Zophobas</taxon>
    </lineage>
</organism>
<evidence type="ECO:0000256" key="7">
    <source>
        <dbReference type="ARBA" id="ARBA00022722"/>
    </source>
</evidence>
<dbReference type="PANTHER" id="PTHR22930">
    <property type="match status" value="1"/>
</dbReference>
<gene>
    <name evidence="14" type="ORF">Zmor_004710</name>
</gene>
<keyword evidence="8" id="KW-0479">Metal-binding</keyword>
<evidence type="ECO:0000256" key="2">
    <source>
        <dbReference type="ARBA" id="ARBA00004123"/>
    </source>
</evidence>
<dbReference type="InterPro" id="IPR027806">
    <property type="entry name" value="HARBI1_dom"/>
</dbReference>
<evidence type="ECO:0000256" key="1">
    <source>
        <dbReference type="ARBA" id="ARBA00001968"/>
    </source>
</evidence>
<evidence type="ECO:0000256" key="10">
    <source>
        <dbReference type="ARBA" id="ARBA00023242"/>
    </source>
</evidence>
<reference evidence="14" key="1">
    <citation type="journal article" date="2023" name="G3 (Bethesda)">
        <title>Whole genome assemblies of Zophobas morio and Tenebrio molitor.</title>
        <authorList>
            <person name="Kaur S."/>
            <person name="Stinson S.A."/>
            <person name="diCenzo G.C."/>
        </authorList>
    </citation>
    <scope>NUCLEOTIDE SEQUENCE</scope>
    <source>
        <strain evidence="14">QUZm001</strain>
    </source>
</reference>
<evidence type="ECO:0000256" key="6">
    <source>
        <dbReference type="ARBA" id="ARBA00022490"/>
    </source>
</evidence>
<evidence type="ECO:0000256" key="12">
    <source>
        <dbReference type="ARBA" id="ARBA00045850"/>
    </source>
</evidence>
<dbReference type="GO" id="GO:0016787">
    <property type="term" value="F:hydrolase activity"/>
    <property type="evidence" value="ECO:0007669"/>
    <property type="project" value="UniProtKB-KW"/>
</dbReference>
<evidence type="ECO:0000256" key="5">
    <source>
        <dbReference type="ARBA" id="ARBA00015519"/>
    </source>
</evidence>
<keyword evidence="9" id="KW-0378">Hydrolase</keyword>
<evidence type="ECO:0000313" key="14">
    <source>
        <dbReference type="EMBL" id="KAJ3660254.1"/>
    </source>
</evidence>
<sequence length="370" mass="42196">MDNLLLGALTDDEDVLEVIEILEPARMRRPKIFQLSENHFEKWNAGEFLKRFRFSKTGVRLILQQIQEQIKSPTERNHAVSPEQMLLVTLRFLATGSFLQVAGDFIGISKATASQIIHKVTRAIASLHTVFIKMPATEDDCRRNSNQFHRFARFPKCIGALDCTHVKIASPGGEEPEIYRNRKGFFSMNVQVICDATLKIQNIVCRWPGSSHDSTIFNNSRIRAKFEAAEYGRYLILGDSGYAIRPFLLTPLRAPVTRAEQLYNESQIRTRNPVERCFGVWKRRFPALAFGIRLKLHKVEAVVVATAVLHNIAIILNEEEPPLDPEEEAAVNFVNDVLVENIGENGGNFNQNNSMRDQLIREYFNNLPQF</sequence>
<evidence type="ECO:0000256" key="9">
    <source>
        <dbReference type="ARBA" id="ARBA00022801"/>
    </source>
</evidence>
<feature type="domain" description="DDE Tnp4" evidence="13">
    <location>
        <begin position="161"/>
        <end position="311"/>
    </location>
</feature>
<dbReference type="GO" id="GO:0046872">
    <property type="term" value="F:metal ion binding"/>
    <property type="evidence" value="ECO:0007669"/>
    <property type="project" value="UniProtKB-KW"/>
</dbReference>
<dbReference type="GO" id="GO:0005737">
    <property type="term" value="C:cytoplasm"/>
    <property type="evidence" value="ECO:0007669"/>
    <property type="project" value="UniProtKB-SubCell"/>
</dbReference>
<dbReference type="Pfam" id="PF13359">
    <property type="entry name" value="DDE_Tnp_4"/>
    <property type="match status" value="1"/>
</dbReference>
<name>A0AA38IWG5_9CUCU</name>
<keyword evidence="6" id="KW-0963">Cytoplasm</keyword>
<comment type="similarity">
    <text evidence="4">Belongs to the HARBI1 family.</text>
</comment>
<evidence type="ECO:0000256" key="3">
    <source>
        <dbReference type="ARBA" id="ARBA00004496"/>
    </source>
</evidence>
<comment type="function">
    <text evidence="12">Transposase-derived protein that may have nuclease activity. Does not have transposase activity.</text>
</comment>
<accession>A0AA38IWG5</accession>
<dbReference type="InterPro" id="IPR026103">
    <property type="entry name" value="HARBI1_animal"/>
</dbReference>
<keyword evidence="15" id="KW-1185">Reference proteome</keyword>
<dbReference type="GO" id="GO:0005634">
    <property type="term" value="C:nucleus"/>
    <property type="evidence" value="ECO:0007669"/>
    <property type="project" value="UniProtKB-SubCell"/>
</dbReference>
<evidence type="ECO:0000256" key="4">
    <source>
        <dbReference type="ARBA" id="ARBA00006958"/>
    </source>
</evidence>
<dbReference type="PANTHER" id="PTHR22930:SF289">
    <property type="entry name" value="DDE TNP4 DOMAIN-CONTAINING PROTEIN-RELATED"/>
    <property type="match status" value="1"/>
</dbReference>
<proteinExistence type="inferred from homology"/>
<dbReference type="EMBL" id="JALNTZ010000002">
    <property type="protein sequence ID" value="KAJ3660254.1"/>
    <property type="molecule type" value="Genomic_DNA"/>
</dbReference>
<keyword evidence="10" id="KW-0539">Nucleus</keyword>
<comment type="cofactor">
    <cofactor evidence="1">
        <name>a divalent metal cation</name>
        <dbReference type="ChEBI" id="CHEBI:60240"/>
    </cofactor>
</comment>
<evidence type="ECO:0000259" key="13">
    <source>
        <dbReference type="Pfam" id="PF13359"/>
    </source>
</evidence>
<dbReference type="InterPro" id="IPR045249">
    <property type="entry name" value="HARBI1-like"/>
</dbReference>
<evidence type="ECO:0000256" key="11">
    <source>
        <dbReference type="ARBA" id="ARBA00030126"/>
    </source>
</evidence>
<dbReference type="GO" id="GO:0004518">
    <property type="term" value="F:nuclease activity"/>
    <property type="evidence" value="ECO:0007669"/>
    <property type="project" value="UniProtKB-KW"/>
</dbReference>
<dbReference type="AlphaFoldDB" id="A0AA38IWG5"/>
<dbReference type="PRINTS" id="PR02086">
    <property type="entry name" value="PUTNUCHARBI1"/>
</dbReference>
<protein>
    <recommendedName>
        <fullName evidence="5">Putative nuclease HARBI1</fullName>
    </recommendedName>
    <alternativeName>
        <fullName evidence="11">Harbinger transposase-derived nuclease</fullName>
    </alternativeName>
</protein>
<evidence type="ECO:0000256" key="8">
    <source>
        <dbReference type="ARBA" id="ARBA00022723"/>
    </source>
</evidence>
<comment type="caution">
    <text evidence="14">The sequence shown here is derived from an EMBL/GenBank/DDBJ whole genome shotgun (WGS) entry which is preliminary data.</text>
</comment>
<dbReference type="Proteomes" id="UP001168821">
    <property type="component" value="Unassembled WGS sequence"/>
</dbReference>
<keyword evidence="7" id="KW-0540">Nuclease</keyword>
<evidence type="ECO:0000313" key="15">
    <source>
        <dbReference type="Proteomes" id="UP001168821"/>
    </source>
</evidence>